<proteinExistence type="predicted"/>
<name>A0A5P3MRM2_NEIAN</name>
<dbReference type="Pfam" id="PF08239">
    <property type="entry name" value="SH3_3"/>
    <property type="match status" value="1"/>
</dbReference>
<feature type="signal peptide" evidence="1">
    <location>
        <begin position="1"/>
        <end position="28"/>
    </location>
</feature>
<organism evidence="3 4">
    <name type="scientific">Neisseria animalis</name>
    <dbReference type="NCBI Taxonomy" id="492"/>
    <lineage>
        <taxon>Bacteria</taxon>
        <taxon>Pseudomonadati</taxon>
        <taxon>Pseudomonadota</taxon>
        <taxon>Betaproteobacteria</taxon>
        <taxon>Neisseriales</taxon>
        <taxon>Neisseriaceae</taxon>
        <taxon>Neisseria</taxon>
    </lineage>
</organism>
<dbReference type="KEGG" id="naq:D0T90_06870"/>
<accession>A0A5P3MRM2</accession>
<dbReference type="Gene3D" id="2.30.30.40">
    <property type="entry name" value="SH3 Domains"/>
    <property type="match status" value="1"/>
</dbReference>
<evidence type="ECO:0000313" key="4">
    <source>
        <dbReference type="Proteomes" id="UP000325536"/>
    </source>
</evidence>
<evidence type="ECO:0000313" key="3">
    <source>
        <dbReference type="EMBL" id="QEY24242.1"/>
    </source>
</evidence>
<sequence>MIMWSIFMKIIKIFLLCLSLTFSTSAFAVCYVSDPTGTPLNVRAKPAGKVIAKLKNGTPVVLIDHVAYYDRKGKAWIQIATPDNKKIGYVFDDYIVCNFDDVW</sequence>
<evidence type="ECO:0000259" key="2">
    <source>
        <dbReference type="Pfam" id="PF08239"/>
    </source>
</evidence>
<dbReference type="AlphaFoldDB" id="A0A5P3MRM2"/>
<protein>
    <submittedName>
        <fullName evidence="3">SH3 domain-containing protein</fullName>
    </submittedName>
</protein>
<evidence type="ECO:0000256" key="1">
    <source>
        <dbReference type="SAM" id="SignalP"/>
    </source>
</evidence>
<keyword evidence="4" id="KW-1185">Reference proteome</keyword>
<dbReference type="OrthoDB" id="1242806at2"/>
<gene>
    <name evidence="3" type="ORF">D0T90_06870</name>
</gene>
<dbReference type="EMBL" id="CP031699">
    <property type="protein sequence ID" value="QEY24242.1"/>
    <property type="molecule type" value="Genomic_DNA"/>
</dbReference>
<feature type="domain" description="SH3b" evidence="2">
    <location>
        <begin position="40"/>
        <end position="95"/>
    </location>
</feature>
<keyword evidence="1" id="KW-0732">Signal</keyword>
<feature type="chain" id="PRO_5031075189" evidence="1">
    <location>
        <begin position="29"/>
        <end position="103"/>
    </location>
</feature>
<dbReference type="InterPro" id="IPR003646">
    <property type="entry name" value="SH3-like_bac-type"/>
</dbReference>
<reference evidence="3 4" key="1">
    <citation type="submission" date="2018-08" db="EMBL/GenBank/DDBJ databases">
        <title>Neisseria animalis ATCC 49930 complete genome.</title>
        <authorList>
            <person name="Veseli I.A."/>
            <person name="Mascarenhas dos Santos A.C."/>
            <person name="Buttler R."/>
            <person name="Pombert J.-F."/>
        </authorList>
    </citation>
    <scope>NUCLEOTIDE SEQUENCE [LARGE SCALE GENOMIC DNA]</scope>
    <source>
        <strain evidence="3 4">ATCC 49930</strain>
    </source>
</reference>
<dbReference type="Proteomes" id="UP000325536">
    <property type="component" value="Chromosome"/>
</dbReference>